<name>A0A835VIL2_VANPL</name>
<reference evidence="2 3" key="1">
    <citation type="journal article" date="2020" name="Nat. Food">
        <title>A phased Vanilla planifolia genome enables genetic improvement of flavour and production.</title>
        <authorList>
            <person name="Hasing T."/>
            <person name="Tang H."/>
            <person name="Brym M."/>
            <person name="Khazi F."/>
            <person name="Huang T."/>
            <person name="Chambers A.H."/>
        </authorList>
    </citation>
    <scope>NUCLEOTIDE SEQUENCE [LARGE SCALE GENOMIC DNA]</scope>
    <source>
        <tissue evidence="2">Leaf</tissue>
    </source>
</reference>
<evidence type="ECO:0000313" key="3">
    <source>
        <dbReference type="Proteomes" id="UP000636800"/>
    </source>
</evidence>
<feature type="compositionally biased region" description="Basic and acidic residues" evidence="1">
    <location>
        <begin position="73"/>
        <end position="83"/>
    </location>
</feature>
<sequence length="159" mass="17671">MAQEQGASASFTAFTADLHRGHVEWEKNHMSIQSMWKRCPHRGRHRTFSPSSNSFRHTAHSPNSSSPPSSPIPEKRSTGRDARISGSSWRCTDEGAGVVHHRKDPTMPKAVSARGTADDEPSNIDVEEEKEDDDGEEHHNRAHHDLTVDCIAPRLDSST</sequence>
<proteinExistence type="predicted"/>
<dbReference type="AlphaFoldDB" id="A0A835VIL2"/>
<feature type="compositionally biased region" description="Acidic residues" evidence="1">
    <location>
        <begin position="118"/>
        <end position="135"/>
    </location>
</feature>
<gene>
    <name evidence="2" type="ORF">HPP92_003119</name>
</gene>
<protein>
    <submittedName>
        <fullName evidence="2">Uncharacterized protein</fullName>
    </submittedName>
</protein>
<evidence type="ECO:0000256" key="1">
    <source>
        <dbReference type="SAM" id="MobiDB-lite"/>
    </source>
</evidence>
<feature type="region of interest" description="Disordered" evidence="1">
    <location>
        <begin position="36"/>
        <end position="159"/>
    </location>
</feature>
<feature type="compositionally biased region" description="Basic and acidic residues" evidence="1">
    <location>
        <begin position="136"/>
        <end position="147"/>
    </location>
</feature>
<dbReference type="EMBL" id="JADCNL010000001">
    <property type="protein sequence ID" value="KAG0498428.1"/>
    <property type="molecule type" value="Genomic_DNA"/>
</dbReference>
<keyword evidence="3" id="KW-1185">Reference proteome</keyword>
<organism evidence="2 3">
    <name type="scientific">Vanilla planifolia</name>
    <name type="common">Vanilla</name>
    <dbReference type="NCBI Taxonomy" id="51239"/>
    <lineage>
        <taxon>Eukaryota</taxon>
        <taxon>Viridiplantae</taxon>
        <taxon>Streptophyta</taxon>
        <taxon>Embryophyta</taxon>
        <taxon>Tracheophyta</taxon>
        <taxon>Spermatophyta</taxon>
        <taxon>Magnoliopsida</taxon>
        <taxon>Liliopsida</taxon>
        <taxon>Asparagales</taxon>
        <taxon>Orchidaceae</taxon>
        <taxon>Vanilloideae</taxon>
        <taxon>Vanilleae</taxon>
        <taxon>Vanilla</taxon>
    </lineage>
</organism>
<accession>A0A835VIL2</accession>
<feature type="compositionally biased region" description="Basic residues" evidence="1">
    <location>
        <begin position="38"/>
        <end position="47"/>
    </location>
</feature>
<evidence type="ECO:0000313" key="2">
    <source>
        <dbReference type="EMBL" id="KAG0498428.1"/>
    </source>
</evidence>
<dbReference type="Proteomes" id="UP000636800">
    <property type="component" value="Chromosome 1"/>
</dbReference>
<comment type="caution">
    <text evidence="2">The sequence shown here is derived from an EMBL/GenBank/DDBJ whole genome shotgun (WGS) entry which is preliminary data.</text>
</comment>
<dbReference type="OrthoDB" id="434647at2759"/>